<evidence type="ECO:0000256" key="1">
    <source>
        <dbReference type="SAM" id="SignalP"/>
    </source>
</evidence>
<dbReference type="GO" id="GO:0016702">
    <property type="term" value="F:oxidoreductase activity, acting on single donors with incorporation of molecular oxygen, incorporation of two atoms of oxygen"/>
    <property type="evidence" value="ECO:0007669"/>
    <property type="project" value="InterPro"/>
</dbReference>
<reference evidence="2 3" key="1">
    <citation type="submission" date="2015-12" db="EMBL/GenBank/DDBJ databases">
        <title>Draft genome sequence of Moniliophthora roreri, the causal agent of frosty pod rot of cacao.</title>
        <authorList>
            <person name="Aime M.C."/>
            <person name="Diaz-Valderrama J.R."/>
            <person name="Kijpornyongpan T."/>
            <person name="Phillips-Mora W."/>
        </authorList>
    </citation>
    <scope>NUCLEOTIDE SEQUENCE [LARGE SCALE GENOMIC DNA]</scope>
    <source>
        <strain evidence="2 3">MCA 2952</strain>
    </source>
</reference>
<gene>
    <name evidence="2" type="ORF">WG66_18392</name>
</gene>
<organism evidence="2 3">
    <name type="scientific">Moniliophthora roreri</name>
    <name type="common">Frosty pod rot fungus</name>
    <name type="synonym">Monilia roreri</name>
    <dbReference type="NCBI Taxonomy" id="221103"/>
    <lineage>
        <taxon>Eukaryota</taxon>
        <taxon>Fungi</taxon>
        <taxon>Dikarya</taxon>
        <taxon>Basidiomycota</taxon>
        <taxon>Agaricomycotina</taxon>
        <taxon>Agaricomycetes</taxon>
        <taxon>Agaricomycetidae</taxon>
        <taxon>Agaricales</taxon>
        <taxon>Marasmiineae</taxon>
        <taxon>Marasmiaceae</taxon>
        <taxon>Moniliophthora</taxon>
    </lineage>
</organism>
<dbReference type="CDD" id="cd03457">
    <property type="entry name" value="intradiol_dioxygenase_like"/>
    <property type="match status" value="1"/>
</dbReference>
<dbReference type="Proteomes" id="UP000054988">
    <property type="component" value="Unassembled WGS sequence"/>
</dbReference>
<dbReference type="AlphaFoldDB" id="A0A0W0EY31"/>
<feature type="chain" id="PRO_5006901275" description="Aromatic compound dioxygenase" evidence="1">
    <location>
        <begin position="20"/>
        <end position="368"/>
    </location>
</feature>
<dbReference type="GO" id="GO:0005506">
    <property type="term" value="F:iron ion binding"/>
    <property type="evidence" value="ECO:0007669"/>
    <property type="project" value="InterPro"/>
</dbReference>
<dbReference type="SUPFAM" id="SSF49482">
    <property type="entry name" value="Aromatic compound dioxygenase"/>
    <property type="match status" value="1"/>
</dbReference>
<dbReference type="EMBL" id="LATX01002457">
    <property type="protein sequence ID" value="KTB28948.1"/>
    <property type="molecule type" value="Genomic_DNA"/>
</dbReference>
<evidence type="ECO:0000313" key="3">
    <source>
        <dbReference type="Proteomes" id="UP000054988"/>
    </source>
</evidence>
<evidence type="ECO:0008006" key="4">
    <source>
        <dbReference type="Google" id="ProtNLM"/>
    </source>
</evidence>
<keyword evidence="1" id="KW-0732">Signal</keyword>
<dbReference type="InterPro" id="IPR015889">
    <property type="entry name" value="Intradiol_dOase_core"/>
</dbReference>
<feature type="signal peptide" evidence="1">
    <location>
        <begin position="1"/>
        <end position="19"/>
    </location>
</feature>
<dbReference type="eggNOG" id="ENOG502QWMN">
    <property type="taxonomic scope" value="Eukaryota"/>
</dbReference>
<name>A0A0W0EY31_MONRR</name>
<comment type="caution">
    <text evidence="2">The sequence shown here is derived from an EMBL/GenBank/DDBJ whole genome shotgun (WGS) entry which is preliminary data.</text>
</comment>
<dbReference type="Gene3D" id="2.60.130.10">
    <property type="entry name" value="Aromatic compound dioxygenase"/>
    <property type="match status" value="2"/>
</dbReference>
<accession>A0A0W0EY31</accession>
<dbReference type="PANTHER" id="PTHR34315">
    <property type="match status" value="1"/>
</dbReference>
<protein>
    <recommendedName>
        <fullName evidence="4">Aromatic compound dioxygenase</fullName>
    </recommendedName>
</protein>
<evidence type="ECO:0000313" key="2">
    <source>
        <dbReference type="EMBL" id="KTB28948.1"/>
    </source>
</evidence>
<proteinExistence type="predicted"/>
<sequence>MVCRRSLLYALLLSPIAWAHNEPKTEQEIEVQRALQAAAYHCAPAVAEFTAARKRSWAQKVLGHNPQLPGYDDLFADGTYDQERIGSEDSKYLECIPAEKTKIENNTCVLTPVVTEGPYYHKQGHPIRQNIAEYQIGLLTLLDIGVIDINTCKPLPNVLVDIWQANATGHYAGHPDPLPELTNEKPQVGGKRSGLLTAFPRTKFEEAWLRGAWPTDQNGVAQFTSKLFCPNEEILSIEHHSLAIFPGYYTGRATHIHTKVFTSWEVLPNGTFDGGNLAHVGQFFFEDDLNIQIDKMHPYTENPIRHTHGRTRNWRDSLNIFEDSHGPEGQYNPVFKMHLLGGVINQGLIGYITMGINASASYDNWWKG</sequence>
<dbReference type="PANTHER" id="PTHR34315:SF4">
    <property type="entry name" value="INTRADIOL RING-CLEAVAGE DIOXYGENASES DOMAIN-CONTAINING PROTEIN"/>
    <property type="match status" value="1"/>
</dbReference>